<feature type="domain" description="ABC transmembrane type-1" evidence="8">
    <location>
        <begin position="234"/>
        <end position="410"/>
    </location>
</feature>
<keyword evidence="5 7" id="KW-1133">Transmembrane helix</keyword>
<feature type="transmembrane region" description="Helical" evidence="7">
    <location>
        <begin position="246"/>
        <end position="268"/>
    </location>
</feature>
<evidence type="ECO:0000256" key="1">
    <source>
        <dbReference type="ARBA" id="ARBA00004651"/>
    </source>
</evidence>
<dbReference type="AlphaFoldDB" id="A0A650CUM5"/>
<proteinExistence type="predicted"/>
<evidence type="ECO:0000256" key="3">
    <source>
        <dbReference type="ARBA" id="ARBA00022475"/>
    </source>
</evidence>
<evidence type="ECO:0000256" key="5">
    <source>
        <dbReference type="ARBA" id="ARBA00022989"/>
    </source>
</evidence>
<name>A0A650CUM5_ACIAM</name>
<dbReference type="Pfam" id="PF00528">
    <property type="entry name" value="BPD_transp_1"/>
    <property type="match status" value="1"/>
</dbReference>
<protein>
    <submittedName>
        <fullName evidence="10">ABC transporter permease subunit</fullName>
    </submittedName>
</protein>
<dbReference type="EMBL" id="CP045482">
    <property type="protein sequence ID" value="QGR21526.1"/>
    <property type="molecule type" value="Genomic_DNA"/>
</dbReference>
<gene>
    <name evidence="10" type="ORF">D1866_05640</name>
    <name evidence="9" type="ORF">GFB69_09185</name>
</gene>
<sequence length="411" mass="45355">MKIGILLFSTILLSSGIIISAVSTITKQCELVNYGYGSVANPPQYWREELWSVLNKGMPSAYVILNGTRIVNLSNVSSVQLNSSYFYVYVIKGYVQPYAYLSPIGLLLIFLGTATGFRGMILLIQERALGELSKGYAVGGSIYKYVIKRLASFVISMMIVSSVVIILEAIHGVCITKSISELITFSMGYSRHYGISVTSLLLTSLAFTSLLTGIAFALTVYLSPFLVMKAILGSSVINSLLRRWKYIGNALASWVIAIGLIYLFHVYLNVLPIGSPKGHLIYYLILPLVSLFFPFIGIFANRILLSVSKVPQEFIAKGLSRDVLVFRHILGNLTVVTLSSISAAFVEMLIAEFLVEAIFAWPGLGYLIRIGVDYDDFKIVEGVLMIYSSIVIFSNFIADVIYGIIDPRVTR</sequence>
<dbReference type="GO" id="GO:0055085">
    <property type="term" value="P:transmembrane transport"/>
    <property type="evidence" value="ECO:0007669"/>
    <property type="project" value="InterPro"/>
</dbReference>
<feature type="transmembrane region" description="Helical" evidence="7">
    <location>
        <begin position="384"/>
        <end position="405"/>
    </location>
</feature>
<evidence type="ECO:0000313" key="12">
    <source>
        <dbReference type="Proteomes" id="UP000474054"/>
    </source>
</evidence>
<dbReference type="PANTHER" id="PTHR43163">
    <property type="entry name" value="DIPEPTIDE TRANSPORT SYSTEM PERMEASE PROTEIN DPPB-RELATED"/>
    <property type="match status" value="1"/>
</dbReference>
<keyword evidence="4 7" id="KW-0812">Transmembrane</keyword>
<keyword evidence="2" id="KW-0813">Transport</keyword>
<dbReference type="RefSeq" id="WP_152942147.1">
    <property type="nucleotide sequence ID" value="NZ_CP045482.1"/>
</dbReference>
<feature type="transmembrane region" description="Helical" evidence="7">
    <location>
        <begin position="280"/>
        <end position="304"/>
    </location>
</feature>
<reference evidence="10 11" key="2">
    <citation type="submission" date="2019-10" db="EMBL/GenBank/DDBJ databases">
        <title>Genome Sequences from Six Type Strain Members of the Archaeal Family Sulfolobaceae: Acidianus ambivalens, Acidianus infernus, Metallosphaera prunae, Stygiolobus azoricus, Sulfolobus metallicus, and Sulfurisphaera ohwakuensis.</title>
        <authorList>
            <person name="Counts J.A."/>
            <person name="Kelly R.M."/>
        </authorList>
    </citation>
    <scope>NUCLEOTIDE SEQUENCE [LARGE SCALE GENOMIC DNA]</scope>
    <source>
        <strain evidence="10 11">LEI 10</strain>
    </source>
</reference>
<evidence type="ECO:0000256" key="2">
    <source>
        <dbReference type="ARBA" id="ARBA00022448"/>
    </source>
</evidence>
<dbReference type="Proteomes" id="UP000426328">
    <property type="component" value="Chromosome"/>
</dbReference>
<accession>A0A650CUM5</accession>
<feature type="transmembrane region" description="Helical" evidence="7">
    <location>
        <begin position="150"/>
        <end position="173"/>
    </location>
</feature>
<keyword evidence="3" id="KW-1003">Cell membrane</keyword>
<dbReference type="KEGG" id="aamb:D1866_05640"/>
<evidence type="ECO:0000313" key="9">
    <source>
        <dbReference type="EMBL" id="MQL55910.1"/>
    </source>
</evidence>
<dbReference type="GO" id="GO:0005886">
    <property type="term" value="C:plasma membrane"/>
    <property type="evidence" value="ECO:0007669"/>
    <property type="project" value="UniProtKB-SubCell"/>
</dbReference>
<evidence type="ECO:0000313" key="11">
    <source>
        <dbReference type="Proteomes" id="UP000426328"/>
    </source>
</evidence>
<dbReference type="InterPro" id="IPR000515">
    <property type="entry name" value="MetI-like"/>
</dbReference>
<dbReference type="GeneID" id="42779199"/>
<evidence type="ECO:0000256" key="7">
    <source>
        <dbReference type="SAM" id="Phobius"/>
    </source>
</evidence>
<evidence type="ECO:0000256" key="4">
    <source>
        <dbReference type="ARBA" id="ARBA00022692"/>
    </source>
</evidence>
<dbReference type="PANTHER" id="PTHR43163:SF6">
    <property type="entry name" value="DIPEPTIDE TRANSPORT SYSTEM PERMEASE PROTEIN DPPB-RELATED"/>
    <property type="match status" value="1"/>
</dbReference>
<evidence type="ECO:0000259" key="8">
    <source>
        <dbReference type="Pfam" id="PF00528"/>
    </source>
</evidence>
<feature type="transmembrane region" description="Helical" evidence="7">
    <location>
        <begin position="325"/>
        <end position="345"/>
    </location>
</feature>
<comment type="subcellular location">
    <subcellularLocation>
        <location evidence="1">Cell membrane</location>
        <topology evidence="1">Multi-pass membrane protein</topology>
    </subcellularLocation>
</comment>
<dbReference type="Proteomes" id="UP000474054">
    <property type="component" value="Unassembled WGS sequence"/>
</dbReference>
<reference evidence="9 12" key="1">
    <citation type="submission" date="2019-10" db="EMBL/GenBank/DDBJ databases">
        <title>Comparative genomics of sulfur disproportionating microorganisms.</title>
        <authorList>
            <person name="Ward L.M."/>
            <person name="Bertran E."/>
            <person name="Johnston D."/>
        </authorList>
    </citation>
    <scope>NUCLEOTIDE SEQUENCE [LARGE SCALE GENOMIC DNA]</scope>
    <source>
        <strain evidence="9 12">DSM 3772</strain>
    </source>
</reference>
<organism evidence="10 11">
    <name type="scientific">Acidianus ambivalens</name>
    <name type="common">Desulfurolobus ambivalens</name>
    <dbReference type="NCBI Taxonomy" id="2283"/>
    <lineage>
        <taxon>Archaea</taxon>
        <taxon>Thermoproteota</taxon>
        <taxon>Thermoprotei</taxon>
        <taxon>Sulfolobales</taxon>
        <taxon>Sulfolobaceae</taxon>
        <taxon>Acidianus</taxon>
    </lineage>
</organism>
<keyword evidence="11" id="KW-1185">Reference proteome</keyword>
<keyword evidence="6 7" id="KW-0472">Membrane</keyword>
<evidence type="ECO:0000256" key="6">
    <source>
        <dbReference type="ARBA" id="ARBA00023136"/>
    </source>
</evidence>
<dbReference type="EMBL" id="WHYS01000002">
    <property type="protein sequence ID" value="MQL55910.1"/>
    <property type="molecule type" value="Genomic_DNA"/>
</dbReference>
<feature type="transmembrane region" description="Helical" evidence="7">
    <location>
        <begin position="104"/>
        <end position="124"/>
    </location>
</feature>
<feature type="transmembrane region" description="Helical" evidence="7">
    <location>
        <begin position="193"/>
        <end position="226"/>
    </location>
</feature>
<evidence type="ECO:0000313" key="10">
    <source>
        <dbReference type="EMBL" id="QGR21526.1"/>
    </source>
</evidence>